<protein>
    <submittedName>
        <fullName evidence="1 2">Uncharacterized protein</fullName>
    </submittedName>
</protein>
<sequence length="150" mass="16574">MGSKWDIEKFTGDNDFGLWKVKIEAVLIQQKSEKALKGEGVLPVTMSRAKKIGMVEKARSVIVLCLGDKVLREVAKELKSWHRVVKVRVFIYDKVFDSSAIPKATTLLIQDGGVKGHHGATCKCYEDASVLVVCCLEDEEGDVSHLVNDA</sequence>
<dbReference type="EnsemblPlants" id="KEH34267">
    <property type="protein sequence ID" value="KEH34267"/>
    <property type="gene ID" value="MTR_3g463880"/>
</dbReference>
<dbReference type="PaxDb" id="3880-AES68998"/>
<dbReference type="AlphaFoldDB" id="A0A072UXG5"/>
<gene>
    <name evidence="1" type="ordered locus">MTR_3g463880</name>
</gene>
<accession>A0A072UXG5</accession>
<evidence type="ECO:0000313" key="2">
    <source>
        <dbReference type="EnsemblPlants" id="KEH34267"/>
    </source>
</evidence>
<keyword evidence="3" id="KW-1185">Reference proteome</keyword>
<reference evidence="1 3" key="1">
    <citation type="journal article" date="2011" name="Nature">
        <title>The Medicago genome provides insight into the evolution of rhizobial symbioses.</title>
        <authorList>
            <person name="Young N.D."/>
            <person name="Debelle F."/>
            <person name="Oldroyd G.E."/>
            <person name="Geurts R."/>
            <person name="Cannon S.B."/>
            <person name="Udvardi M.K."/>
            <person name="Benedito V.A."/>
            <person name="Mayer K.F."/>
            <person name="Gouzy J."/>
            <person name="Schoof H."/>
            <person name="Van de Peer Y."/>
            <person name="Proost S."/>
            <person name="Cook D.R."/>
            <person name="Meyers B.C."/>
            <person name="Spannagl M."/>
            <person name="Cheung F."/>
            <person name="De Mita S."/>
            <person name="Krishnakumar V."/>
            <person name="Gundlach H."/>
            <person name="Zhou S."/>
            <person name="Mudge J."/>
            <person name="Bharti A.K."/>
            <person name="Murray J.D."/>
            <person name="Naoumkina M.A."/>
            <person name="Rosen B."/>
            <person name="Silverstein K.A."/>
            <person name="Tang H."/>
            <person name="Rombauts S."/>
            <person name="Zhao P.X."/>
            <person name="Zhou P."/>
            <person name="Barbe V."/>
            <person name="Bardou P."/>
            <person name="Bechner M."/>
            <person name="Bellec A."/>
            <person name="Berger A."/>
            <person name="Berges H."/>
            <person name="Bidwell S."/>
            <person name="Bisseling T."/>
            <person name="Choisne N."/>
            <person name="Couloux A."/>
            <person name="Denny R."/>
            <person name="Deshpande S."/>
            <person name="Dai X."/>
            <person name="Doyle J.J."/>
            <person name="Dudez A.M."/>
            <person name="Farmer A.D."/>
            <person name="Fouteau S."/>
            <person name="Franken C."/>
            <person name="Gibelin C."/>
            <person name="Gish J."/>
            <person name="Goldstein S."/>
            <person name="Gonzalez A.J."/>
            <person name="Green P.J."/>
            <person name="Hallab A."/>
            <person name="Hartog M."/>
            <person name="Hua A."/>
            <person name="Humphray S.J."/>
            <person name="Jeong D.H."/>
            <person name="Jing Y."/>
            <person name="Jocker A."/>
            <person name="Kenton S.M."/>
            <person name="Kim D.J."/>
            <person name="Klee K."/>
            <person name="Lai H."/>
            <person name="Lang C."/>
            <person name="Lin S."/>
            <person name="Macmil S.L."/>
            <person name="Magdelenat G."/>
            <person name="Matthews L."/>
            <person name="McCorrison J."/>
            <person name="Monaghan E.L."/>
            <person name="Mun J.H."/>
            <person name="Najar F.Z."/>
            <person name="Nicholson C."/>
            <person name="Noirot C."/>
            <person name="O'Bleness M."/>
            <person name="Paule C.R."/>
            <person name="Poulain J."/>
            <person name="Prion F."/>
            <person name="Qin B."/>
            <person name="Qu C."/>
            <person name="Retzel E.F."/>
            <person name="Riddle C."/>
            <person name="Sallet E."/>
            <person name="Samain S."/>
            <person name="Samson N."/>
            <person name="Sanders I."/>
            <person name="Saurat O."/>
            <person name="Scarpelli C."/>
            <person name="Schiex T."/>
            <person name="Segurens B."/>
            <person name="Severin A.J."/>
            <person name="Sherrier D.J."/>
            <person name="Shi R."/>
            <person name="Sims S."/>
            <person name="Singer S.R."/>
            <person name="Sinharoy S."/>
            <person name="Sterck L."/>
            <person name="Viollet A."/>
            <person name="Wang B.B."/>
            <person name="Wang K."/>
            <person name="Wang M."/>
            <person name="Wang X."/>
            <person name="Warfsmann J."/>
            <person name="Weissenbach J."/>
            <person name="White D.D."/>
            <person name="White J.D."/>
            <person name="Wiley G.B."/>
            <person name="Wincker P."/>
            <person name="Xing Y."/>
            <person name="Yang L."/>
            <person name="Yao Z."/>
            <person name="Ying F."/>
            <person name="Zhai J."/>
            <person name="Zhou L."/>
            <person name="Zuber A."/>
            <person name="Denarie J."/>
            <person name="Dixon R.A."/>
            <person name="May G.D."/>
            <person name="Schwartz D.C."/>
            <person name="Rogers J."/>
            <person name="Quetier F."/>
            <person name="Town C.D."/>
            <person name="Roe B.A."/>
        </authorList>
    </citation>
    <scope>NUCLEOTIDE SEQUENCE [LARGE SCALE GENOMIC DNA]</scope>
    <source>
        <strain evidence="1">A17</strain>
        <strain evidence="2 3">cv. Jemalong A17</strain>
    </source>
</reference>
<organism evidence="1 3">
    <name type="scientific">Medicago truncatula</name>
    <name type="common">Barrel medic</name>
    <name type="synonym">Medicago tribuloides</name>
    <dbReference type="NCBI Taxonomy" id="3880"/>
    <lineage>
        <taxon>Eukaryota</taxon>
        <taxon>Viridiplantae</taxon>
        <taxon>Streptophyta</taxon>
        <taxon>Embryophyta</taxon>
        <taxon>Tracheophyta</taxon>
        <taxon>Spermatophyta</taxon>
        <taxon>Magnoliopsida</taxon>
        <taxon>eudicotyledons</taxon>
        <taxon>Gunneridae</taxon>
        <taxon>Pentapetalae</taxon>
        <taxon>rosids</taxon>
        <taxon>fabids</taxon>
        <taxon>Fabales</taxon>
        <taxon>Fabaceae</taxon>
        <taxon>Papilionoideae</taxon>
        <taxon>50 kb inversion clade</taxon>
        <taxon>NPAAA clade</taxon>
        <taxon>Hologalegina</taxon>
        <taxon>IRL clade</taxon>
        <taxon>Trifolieae</taxon>
        <taxon>Medicago</taxon>
    </lineage>
</organism>
<proteinExistence type="predicted"/>
<dbReference type="HOGENOM" id="CLU_1743241_0_0_1"/>
<evidence type="ECO:0000313" key="3">
    <source>
        <dbReference type="Proteomes" id="UP000002051"/>
    </source>
</evidence>
<reference evidence="1 3" key="2">
    <citation type="journal article" date="2014" name="BMC Genomics">
        <title>An improved genome release (version Mt4.0) for the model legume Medicago truncatula.</title>
        <authorList>
            <person name="Tang H."/>
            <person name="Krishnakumar V."/>
            <person name="Bidwell S."/>
            <person name="Rosen B."/>
            <person name="Chan A."/>
            <person name="Zhou S."/>
            <person name="Gentzbittel L."/>
            <person name="Childs K.L."/>
            <person name="Yandell M."/>
            <person name="Gundlach H."/>
            <person name="Mayer K.F."/>
            <person name="Schwartz D.C."/>
            <person name="Town C.D."/>
        </authorList>
    </citation>
    <scope>GENOME REANNOTATION</scope>
    <source>
        <strain evidence="1">A17</strain>
        <strain evidence="2 3">cv. Jemalong A17</strain>
    </source>
</reference>
<dbReference type="Proteomes" id="UP000002051">
    <property type="component" value="Chromosome 3"/>
</dbReference>
<evidence type="ECO:0000313" key="1">
    <source>
        <dbReference type="EMBL" id="KEH34267.1"/>
    </source>
</evidence>
<name>A0A072UXG5_MEDTR</name>
<reference evidence="2" key="3">
    <citation type="submission" date="2015-04" db="UniProtKB">
        <authorList>
            <consortium name="EnsemblPlants"/>
        </authorList>
    </citation>
    <scope>IDENTIFICATION</scope>
    <source>
        <strain evidence="2">cv. Jemalong A17</strain>
    </source>
</reference>
<dbReference type="EMBL" id="CM001219">
    <property type="protein sequence ID" value="KEH34267.1"/>
    <property type="molecule type" value="Genomic_DNA"/>
</dbReference>